<reference evidence="13" key="2">
    <citation type="journal article" date="2021" name="PeerJ">
        <title>Extensive microbial diversity within the chicken gut microbiome revealed by metagenomics and culture.</title>
        <authorList>
            <person name="Gilroy R."/>
            <person name="Ravi A."/>
            <person name="Getino M."/>
            <person name="Pursley I."/>
            <person name="Horton D.L."/>
            <person name="Alikhan N.F."/>
            <person name="Baker D."/>
            <person name="Gharbi K."/>
            <person name="Hall N."/>
            <person name="Watson M."/>
            <person name="Adriaenssens E.M."/>
            <person name="Foster-Nyarko E."/>
            <person name="Jarju S."/>
            <person name="Secka A."/>
            <person name="Antonio M."/>
            <person name="Oren A."/>
            <person name="Chaudhuri R.R."/>
            <person name="La Ragione R."/>
            <person name="Hildebrand F."/>
            <person name="Pallen M.J."/>
        </authorList>
    </citation>
    <scope>NUCLEOTIDE SEQUENCE</scope>
    <source>
        <strain evidence="13">11159</strain>
    </source>
</reference>
<dbReference type="SUPFAM" id="SSF81333">
    <property type="entry name" value="F1F0 ATP synthase subunit C"/>
    <property type="match status" value="1"/>
</dbReference>
<proteinExistence type="inferred from homology"/>
<evidence type="ECO:0000256" key="4">
    <source>
        <dbReference type="ARBA" id="ARBA00022547"/>
    </source>
</evidence>
<evidence type="ECO:0000256" key="5">
    <source>
        <dbReference type="ARBA" id="ARBA00022692"/>
    </source>
</evidence>
<dbReference type="GO" id="GO:0005886">
    <property type="term" value="C:plasma membrane"/>
    <property type="evidence" value="ECO:0007669"/>
    <property type="project" value="UniProtKB-SubCell"/>
</dbReference>
<accession>A0A9D9GVT3</accession>
<dbReference type="AlphaFoldDB" id="A0A9D9GVT3"/>
<dbReference type="GO" id="GO:0008289">
    <property type="term" value="F:lipid binding"/>
    <property type="evidence" value="ECO:0007669"/>
    <property type="project" value="UniProtKB-KW"/>
</dbReference>
<comment type="similarity">
    <text evidence="2 11">Belongs to the ATPase C chain family.</text>
</comment>
<reference evidence="13" key="1">
    <citation type="submission" date="2020-10" db="EMBL/GenBank/DDBJ databases">
        <authorList>
            <person name="Gilroy R."/>
        </authorList>
    </citation>
    <scope>NUCLEOTIDE SEQUENCE</scope>
    <source>
        <strain evidence="13">11159</strain>
    </source>
</reference>
<keyword evidence="7 11" id="KW-1133">Transmembrane helix</keyword>
<comment type="caution">
    <text evidence="11">Lacks conserved residue(s) required for the propagation of feature annotation.</text>
</comment>
<keyword evidence="9 11" id="KW-0446">Lipid-binding</keyword>
<dbReference type="GO" id="GO:0045259">
    <property type="term" value="C:proton-transporting ATP synthase complex"/>
    <property type="evidence" value="ECO:0007669"/>
    <property type="project" value="UniProtKB-KW"/>
</dbReference>
<sequence length="70" mass="7171">MNFIGLGIACLALGLSALAEGFAVSKGLESIGRNPSSAKDIRSTMIVGVALIESCAIYILVVAILMAFVV</sequence>
<evidence type="ECO:0000256" key="8">
    <source>
        <dbReference type="ARBA" id="ARBA00023065"/>
    </source>
</evidence>
<dbReference type="HAMAP" id="MF_01396">
    <property type="entry name" value="ATP_synth_c_bact"/>
    <property type="match status" value="1"/>
</dbReference>
<evidence type="ECO:0000256" key="6">
    <source>
        <dbReference type="ARBA" id="ARBA00022781"/>
    </source>
</evidence>
<evidence type="ECO:0000313" key="14">
    <source>
        <dbReference type="Proteomes" id="UP000823613"/>
    </source>
</evidence>
<dbReference type="InterPro" id="IPR000454">
    <property type="entry name" value="ATP_synth_F0_csu"/>
</dbReference>
<evidence type="ECO:0000256" key="9">
    <source>
        <dbReference type="ARBA" id="ARBA00023121"/>
    </source>
</evidence>
<evidence type="ECO:0000256" key="1">
    <source>
        <dbReference type="ARBA" id="ARBA00004141"/>
    </source>
</evidence>
<dbReference type="InterPro" id="IPR020537">
    <property type="entry name" value="ATP_synth_F0_csu_DDCD_BS"/>
</dbReference>
<comment type="function">
    <text evidence="11">Key component of the F(0) channel; it plays a direct role in translocation across the membrane. A homomeric c-ring of between 10-14 subunits forms the central stalk rotor element with the F(1) delta and epsilon subunits.</text>
</comment>
<evidence type="ECO:0000313" key="13">
    <source>
        <dbReference type="EMBL" id="MBO8427026.1"/>
    </source>
</evidence>
<keyword evidence="8 11" id="KW-0406">Ion transport</keyword>
<dbReference type="PROSITE" id="PS00605">
    <property type="entry name" value="ATPASE_C"/>
    <property type="match status" value="1"/>
</dbReference>
<name>A0A9D9GVT3_9BACL</name>
<dbReference type="EMBL" id="JADIMY010000009">
    <property type="protein sequence ID" value="MBO8427026.1"/>
    <property type="molecule type" value="Genomic_DNA"/>
</dbReference>
<keyword evidence="10 11" id="KW-0472">Membrane</keyword>
<dbReference type="Pfam" id="PF00137">
    <property type="entry name" value="ATP-synt_C"/>
    <property type="match status" value="1"/>
</dbReference>
<dbReference type="PRINTS" id="PR00124">
    <property type="entry name" value="ATPASEC"/>
</dbReference>
<keyword evidence="6 11" id="KW-0375">Hydrogen ion transport</keyword>
<feature type="transmembrane region" description="Helical" evidence="11">
    <location>
        <begin position="45"/>
        <end position="69"/>
    </location>
</feature>
<dbReference type="GO" id="GO:0046933">
    <property type="term" value="F:proton-transporting ATP synthase activity, rotational mechanism"/>
    <property type="evidence" value="ECO:0007669"/>
    <property type="project" value="UniProtKB-UniRule"/>
</dbReference>
<keyword evidence="5 11" id="KW-0812">Transmembrane</keyword>
<comment type="caution">
    <text evidence="13">The sequence shown here is derived from an EMBL/GenBank/DDBJ whole genome shotgun (WGS) entry which is preliminary data.</text>
</comment>
<evidence type="ECO:0000256" key="10">
    <source>
        <dbReference type="ARBA" id="ARBA00023136"/>
    </source>
</evidence>
<keyword evidence="3 11" id="KW-0813">Transport</keyword>
<evidence type="ECO:0000256" key="2">
    <source>
        <dbReference type="ARBA" id="ARBA00006704"/>
    </source>
</evidence>
<dbReference type="Gene3D" id="1.20.20.10">
    <property type="entry name" value="F1F0 ATP synthase subunit C"/>
    <property type="match status" value="1"/>
</dbReference>
<comment type="subcellular location">
    <subcellularLocation>
        <location evidence="11">Cell membrane</location>
        <topology evidence="11">Multi-pass membrane protein</topology>
    </subcellularLocation>
    <subcellularLocation>
        <location evidence="1">Membrane</location>
        <topology evidence="1">Multi-pass membrane protein</topology>
    </subcellularLocation>
</comment>
<keyword evidence="11" id="KW-1003">Cell membrane</keyword>
<feature type="site" description="Reversibly protonated during proton transport" evidence="11">
    <location>
        <position position="53"/>
    </location>
</feature>
<keyword evidence="4 11" id="KW-0138">CF(0)</keyword>
<evidence type="ECO:0000256" key="7">
    <source>
        <dbReference type="ARBA" id="ARBA00022989"/>
    </source>
</evidence>
<dbReference type="InterPro" id="IPR002379">
    <property type="entry name" value="ATPase_proteolipid_c-like_dom"/>
</dbReference>
<comment type="function">
    <text evidence="11">F(1)F(0) ATP synthase produces ATP from ADP in the presence of a proton or sodium gradient. F-type ATPases consist of two structural domains, F(1) containing the extramembraneous catalytic core and F(0) containing the membrane proton channel, linked together by a central stalk and a peripheral stalk. During catalysis, ATP synthesis in the catalytic domain of F(1) is coupled via a rotary mechanism of the central stalk subunits to proton translocation.</text>
</comment>
<evidence type="ECO:0000259" key="12">
    <source>
        <dbReference type="Pfam" id="PF00137"/>
    </source>
</evidence>
<evidence type="ECO:0000256" key="11">
    <source>
        <dbReference type="HAMAP-Rule" id="MF_01396"/>
    </source>
</evidence>
<feature type="domain" description="V-ATPase proteolipid subunit C-like" evidence="12">
    <location>
        <begin position="4"/>
        <end position="66"/>
    </location>
</feature>
<dbReference type="GO" id="GO:0033177">
    <property type="term" value="C:proton-transporting two-sector ATPase complex, proton-transporting domain"/>
    <property type="evidence" value="ECO:0007669"/>
    <property type="project" value="InterPro"/>
</dbReference>
<keyword evidence="11" id="KW-0066">ATP synthesis</keyword>
<dbReference type="InterPro" id="IPR035921">
    <property type="entry name" value="F/V-ATP_Csub_sf"/>
</dbReference>
<dbReference type="InterPro" id="IPR038662">
    <property type="entry name" value="ATP_synth_F0_csu_sf"/>
</dbReference>
<evidence type="ECO:0000256" key="3">
    <source>
        <dbReference type="ARBA" id="ARBA00022448"/>
    </source>
</evidence>
<gene>
    <name evidence="11" type="primary">atpE</name>
    <name evidence="13" type="ORF">IAC58_00480</name>
</gene>
<organism evidence="13 14">
    <name type="scientific">Candidatus Onthovivens merdipullorum</name>
    <dbReference type="NCBI Taxonomy" id="2840889"/>
    <lineage>
        <taxon>Bacteria</taxon>
        <taxon>Bacillati</taxon>
        <taxon>Bacillota</taxon>
        <taxon>Bacilli</taxon>
        <taxon>Bacillales</taxon>
        <taxon>Candidatus Onthovivens</taxon>
    </lineage>
</organism>
<protein>
    <recommendedName>
        <fullName evidence="11">ATP synthase subunit c</fullName>
    </recommendedName>
    <alternativeName>
        <fullName evidence="11">ATP synthase F(0) sector subunit c</fullName>
    </alternativeName>
    <alternativeName>
        <fullName evidence="11">F-type ATPase subunit c</fullName>
        <shortName evidence="11">F-ATPase subunit c</shortName>
    </alternativeName>
    <alternativeName>
        <fullName evidence="11">Lipid-binding protein</fullName>
    </alternativeName>
</protein>
<dbReference type="Proteomes" id="UP000823613">
    <property type="component" value="Unassembled WGS sequence"/>
</dbReference>